<keyword evidence="2" id="KW-0378">Hydrolase</keyword>
<evidence type="ECO:0000256" key="1">
    <source>
        <dbReference type="ARBA" id="ARBA00006763"/>
    </source>
</evidence>
<gene>
    <name evidence="3" type="ORF">NK662_03175</name>
</gene>
<comment type="similarity">
    <text evidence="1 2">Belongs to the LOG family.</text>
</comment>
<dbReference type="GO" id="GO:0005829">
    <property type="term" value="C:cytosol"/>
    <property type="evidence" value="ECO:0007669"/>
    <property type="project" value="TreeGrafter"/>
</dbReference>
<dbReference type="Pfam" id="PF03641">
    <property type="entry name" value="Lysine_decarbox"/>
    <property type="match status" value="1"/>
</dbReference>
<reference evidence="3" key="1">
    <citation type="submission" date="2022-07" db="EMBL/GenBank/DDBJ databases">
        <authorList>
            <person name="Li W.-J."/>
            <person name="Deng Q.-Q."/>
        </authorList>
    </citation>
    <scope>NUCLEOTIDE SEQUENCE</scope>
    <source>
        <strain evidence="3">SYSU M60031</strain>
    </source>
</reference>
<keyword evidence="2" id="KW-0203">Cytokinin biosynthesis</keyword>
<dbReference type="EMBL" id="JANCLT010000001">
    <property type="protein sequence ID" value="MCP8967544.1"/>
    <property type="molecule type" value="Genomic_DNA"/>
</dbReference>
<comment type="caution">
    <text evidence="3">The sequence shown here is derived from an EMBL/GenBank/DDBJ whole genome shotgun (WGS) entry which is preliminary data.</text>
</comment>
<organism evidence="3 4">
    <name type="scientific">Ectobacillus ponti</name>
    <dbReference type="NCBI Taxonomy" id="2961894"/>
    <lineage>
        <taxon>Bacteria</taxon>
        <taxon>Bacillati</taxon>
        <taxon>Bacillota</taxon>
        <taxon>Bacilli</taxon>
        <taxon>Bacillales</taxon>
        <taxon>Bacillaceae</taxon>
        <taxon>Ectobacillus</taxon>
    </lineage>
</organism>
<evidence type="ECO:0000256" key="2">
    <source>
        <dbReference type="RuleBase" id="RU363015"/>
    </source>
</evidence>
<dbReference type="RefSeq" id="WP_254757266.1">
    <property type="nucleotide sequence ID" value="NZ_JANCLT010000001.1"/>
</dbReference>
<dbReference type="PANTHER" id="PTHR31223:SF70">
    <property type="entry name" value="LOG FAMILY PROTEIN YJL055W"/>
    <property type="match status" value="1"/>
</dbReference>
<accession>A0AA41X251</accession>
<dbReference type="GO" id="GO:0009691">
    <property type="term" value="P:cytokinin biosynthetic process"/>
    <property type="evidence" value="ECO:0007669"/>
    <property type="project" value="UniProtKB-UniRule"/>
</dbReference>
<dbReference type="GO" id="GO:0016799">
    <property type="term" value="F:hydrolase activity, hydrolyzing N-glycosyl compounds"/>
    <property type="evidence" value="ECO:0007669"/>
    <property type="project" value="TreeGrafter"/>
</dbReference>
<dbReference type="Proteomes" id="UP001156102">
    <property type="component" value="Unassembled WGS sequence"/>
</dbReference>
<keyword evidence="4" id="KW-1185">Reference proteome</keyword>
<protein>
    <recommendedName>
        <fullName evidence="2">Cytokinin riboside 5'-monophosphate phosphoribohydrolase</fullName>
        <ecNumber evidence="2">3.2.2.n1</ecNumber>
    </recommendedName>
</protein>
<dbReference type="InterPro" id="IPR031100">
    <property type="entry name" value="LOG_fam"/>
</dbReference>
<name>A0AA41X251_9BACI</name>
<dbReference type="AlphaFoldDB" id="A0AA41X251"/>
<proteinExistence type="inferred from homology"/>
<sequence length="184" mass="20040">MKRICIFAGSRPGNHPSYERKAAELGRLIAEQGLEIVYGGSRLGLMGAAADAALSHGGKVIGVMPGGLFRKEIAHEGLTEFIEVDSMHERKALMSKLADAYIALPGGFGTFEELFEVLCWAQIGLHQKPIGVLNIEGYYNPVLELILHTAEAEFMPMSQTKLLVSDHEAAGLLEKLISYQFPLS</sequence>
<dbReference type="PANTHER" id="PTHR31223">
    <property type="entry name" value="LOG FAMILY PROTEIN YJL055W"/>
    <property type="match status" value="1"/>
</dbReference>
<dbReference type="EC" id="3.2.2.n1" evidence="2"/>
<dbReference type="InterPro" id="IPR005269">
    <property type="entry name" value="LOG"/>
</dbReference>
<dbReference type="Gene3D" id="3.40.50.450">
    <property type="match status" value="1"/>
</dbReference>
<evidence type="ECO:0000313" key="4">
    <source>
        <dbReference type="Proteomes" id="UP001156102"/>
    </source>
</evidence>
<dbReference type="NCBIfam" id="TIGR00730">
    <property type="entry name" value="Rossman fold protein, TIGR00730 family"/>
    <property type="match status" value="1"/>
</dbReference>
<evidence type="ECO:0000313" key="3">
    <source>
        <dbReference type="EMBL" id="MCP8967544.1"/>
    </source>
</evidence>
<dbReference type="SUPFAM" id="SSF102405">
    <property type="entry name" value="MCP/YpsA-like"/>
    <property type="match status" value="1"/>
</dbReference>